<organism evidence="1 2">
    <name type="scientific">Panagrolaimus sp. JU765</name>
    <dbReference type="NCBI Taxonomy" id="591449"/>
    <lineage>
        <taxon>Eukaryota</taxon>
        <taxon>Metazoa</taxon>
        <taxon>Ecdysozoa</taxon>
        <taxon>Nematoda</taxon>
        <taxon>Chromadorea</taxon>
        <taxon>Rhabditida</taxon>
        <taxon>Tylenchina</taxon>
        <taxon>Panagrolaimomorpha</taxon>
        <taxon>Panagrolaimoidea</taxon>
        <taxon>Panagrolaimidae</taxon>
        <taxon>Panagrolaimus</taxon>
    </lineage>
</organism>
<sequence length="188" mass="21062">MTTLAWMEDCDYFTEIVVDNGLLVIVCFATTVVCCFDRPRLAYMIPLIFDQCVLVLKATQMVSDLKSNGSFVVSYKILTEYGQADDQLEILPSFELIALICCHFGLAVVHFNVTFLTMLVVFKSDVEATRKRAEALKSELDGIILECEVSEQPPNYESLMDDDSLPVDTAKSNKGLSFHFVIPSHNDV</sequence>
<accession>A0AC34RM56</accession>
<dbReference type="WBParaSite" id="JU765_v2.g8060.t1">
    <property type="protein sequence ID" value="JU765_v2.g8060.t1"/>
    <property type="gene ID" value="JU765_v2.g8060"/>
</dbReference>
<dbReference type="Proteomes" id="UP000887576">
    <property type="component" value="Unplaced"/>
</dbReference>
<evidence type="ECO:0000313" key="2">
    <source>
        <dbReference type="WBParaSite" id="JU765_v2.g8060.t1"/>
    </source>
</evidence>
<reference evidence="2" key="1">
    <citation type="submission" date="2022-11" db="UniProtKB">
        <authorList>
            <consortium name="WormBaseParasite"/>
        </authorList>
    </citation>
    <scope>IDENTIFICATION</scope>
</reference>
<evidence type="ECO:0000313" key="1">
    <source>
        <dbReference type="Proteomes" id="UP000887576"/>
    </source>
</evidence>
<proteinExistence type="predicted"/>
<name>A0AC34RM56_9BILA</name>
<protein>
    <submittedName>
        <fullName evidence="2">Uncharacterized protein</fullName>
    </submittedName>
</protein>